<feature type="binding site" evidence="12">
    <location>
        <position position="157"/>
    </location>
    <ligand>
        <name>CoA</name>
        <dbReference type="ChEBI" id="CHEBI:57287"/>
    </ligand>
</feature>
<evidence type="ECO:0000256" key="4">
    <source>
        <dbReference type="ARBA" id="ARBA00011503"/>
    </source>
</evidence>
<dbReference type="AlphaFoldDB" id="A0A366XAQ3"/>
<dbReference type="PRINTS" id="PR01399">
    <property type="entry name" value="ENTSNTHTASED"/>
</dbReference>
<feature type="binding site" evidence="12">
    <location>
        <begin position="93"/>
        <end position="94"/>
    </location>
    <ligand>
        <name>CoA</name>
        <dbReference type="ChEBI" id="CHEBI:57287"/>
    </ligand>
</feature>
<dbReference type="GO" id="GO:0005886">
    <property type="term" value="C:plasma membrane"/>
    <property type="evidence" value="ECO:0007669"/>
    <property type="project" value="TreeGrafter"/>
</dbReference>
<dbReference type="UniPathway" id="UPA00017"/>
<gene>
    <name evidence="16" type="ORF">DS909_02560</name>
</gene>
<keyword evidence="7" id="KW-0259">Enterobactin biosynthesis</keyword>
<feature type="binding site" evidence="12">
    <location>
        <position position="161"/>
    </location>
    <ligand>
        <name>CoA</name>
        <dbReference type="ChEBI" id="CHEBI:57287"/>
    </ligand>
</feature>
<dbReference type="GO" id="GO:0009239">
    <property type="term" value="P:enterobactin biosynthetic process"/>
    <property type="evidence" value="ECO:0007669"/>
    <property type="project" value="UniProtKB-UniPathway"/>
</dbReference>
<comment type="pathway">
    <text evidence="2">Siderophore biosynthesis; enterobactin biosynthesis.</text>
</comment>
<name>A0A366XAQ3_9RHOB</name>
<dbReference type="Pfam" id="PF17837">
    <property type="entry name" value="4PPT_N"/>
    <property type="match status" value="1"/>
</dbReference>
<dbReference type="InterPro" id="IPR003542">
    <property type="entry name" value="Enbac_synth_compD-like"/>
</dbReference>
<dbReference type="GO" id="GO:0008897">
    <property type="term" value="F:holo-[acyl-carrier-protein] synthase activity"/>
    <property type="evidence" value="ECO:0007669"/>
    <property type="project" value="InterPro"/>
</dbReference>
<sequence length="223" mass="24191">MSDLDHTAALMLASPLLRGKVALASANPTGRYDAYPEEAEALKNAVDKRLRAFSAGRAAARLALKELGAPAIAIPMGEDRAPIWPPMLVGSITHTDTACLAAVGWEGEIRLLGLDLEPDQPLDDDLLPTICTEAERQWLAEQENPGQSAKLIFSIKECVYKAQYRLSQTLFDFDTLEIAVDLENQSFVAHFRQDVAPFASGDAISGRYAIGHGLIVTTVMELV</sequence>
<evidence type="ECO:0000256" key="11">
    <source>
        <dbReference type="ARBA" id="ARBA00049191"/>
    </source>
</evidence>
<evidence type="ECO:0000256" key="12">
    <source>
        <dbReference type="PIRSR" id="PIRSR603542-1"/>
    </source>
</evidence>
<feature type="binding site" evidence="13">
    <location>
        <position position="115"/>
    </location>
    <ligand>
        <name>Mg(2+)</name>
        <dbReference type="ChEBI" id="CHEBI:18420"/>
    </ligand>
</feature>
<comment type="cofactor">
    <cofactor evidence="13">
        <name>Mg(2+)</name>
        <dbReference type="ChEBI" id="CHEBI:18420"/>
    </cofactor>
</comment>
<evidence type="ECO:0000256" key="10">
    <source>
        <dbReference type="ARBA" id="ARBA00049176"/>
    </source>
</evidence>
<dbReference type="Proteomes" id="UP000252706">
    <property type="component" value="Unassembled WGS sequence"/>
</dbReference>
<evidence type="ECO:0000256" key="5">
    <source>
        <dbReference type="ARBA" id="ARBA00019087"/>
    </source>
</evidence>
<proteinExistence type="inferred from homology"/>
<accession>A0A366XAQ3</accession>
<keyword evidence="6 16" id="KW-0808">Transferase</keyword>
<comment type="subunit">
    <text evidence="4">EntB, EntD, EntE, and EntF form a multienzyme complex called enterobactin synthase.</text>
</comment>
<evidence type="ECO:0000313" key="16">
    <source>
        <dbReference type="EMBL" id="RBW61610.1"/>
    </source>
</evidence>
<dbReference type="GO" id="GO:0000287">
    <property type="term" value="F:magnesium ion binding"/>
    <property type="evidence" value="ECO:0007669"/>
    <property type="project" value="InterPro"/>
</dbReference>
<dbReference type="PANTHER" id="PTHR38096:SF1">
    <property type="entry name" value="ENTEROBACTIN SYNTHASE COMPONENT D"/>
    <property type="match status" value="1"/>
</dbReference>
<comment type="caution">
    <text evidence="16">The sequence shown here is derived from an EMBL/GenBank/DDBJ whole genome shotgun (WGS) entry which is preliminary data.</text>
</comment>
<protein>
    <recommendedName>
        <fullName evidence="5">Enterobactin synthase component D</fullName>
    </recommendedName>
    <alternativeName>
        <fullName evidence="8">4'-phosphopantetheinyl transferase EntD</fullName>
    </alternativeName>
    <alternativeName>
        <fullName evidence="9">Enterochelin synthase D</fullName>
    </alternativeName>
</protein>
<dbReference type="OrthoDB" id="8210607at2"/>
<dbReference type="GO" id="GO:0009366">
    <property type="term" value="C:enterobactin synthetase complex"/>
    <property type="evidence" value="ECO:0007669"/>
    <property type="project" value="InterPro"/>
</dbReference>
<dbReference type="Pfam" id="PF01648">
    <property type="entry name" value="ACPS"/>
    <property type="match status" value="1"/>
</dbReference>
<dbReference type="InterPro" id="IPR008278">
    <property type="entry name" value="4-PPantetheinyl_Trfase_dom"/>
</dbReference>
<keyword evidence="13" id="KW-0479">Metal-binding</keyword>
<evidence type="ECO:0000256" key="9">
    <source>
        <dbReference type="ARBA" id="ARBA00031996"/>
    </source>
</evidence>
<dbReference type="EMBL" id="QOCE01000005">
    <property type="protein sequence ID" value="RBW61610.1"/>
    <property type="molecule type" value="Genomic_DNA"/>
</dbReference>
<feature type="binding site" evidence="12">
    <location>
        <position position="57"/>
    </location>
    <ligand>
        <name>CoA</name>
        <dbReference type="ChEBI" id="CHEBI:57287"/>
    </ligand>
</feature>
<comment type="catalytic activity">
    <reaction evidence="11">
        <text>apo-[peptidyl-carrier protein] + CoA = holo-[peptidyl-carrier protein] + adenosine 3',5'-bisphosphate + H(+)</text>
        <dbReference type="Rhea" id="RHEA:46228"/>
        <dbReference type="Rhea" id="RHEA-COMP:11479"/>
        <dbReference type="Rhea" id="RHEA-COMP:11480"/>
        <dbReference type="ChEBI" id="CHEBI:15378"/>
        <dbReference type="ChEBI" id="CHEBI:29999"/>
        <dbReference type="ChEBI" id="CHEBI:57287"/>
        <dbReference type="ChEBI" id="CHEBI:58343"/>
        <dbReference type="ChEBI" id="CHEBI:64479"/>
    </reaction>
</comment>
<evidence type="ECO:0000256" key="1">
    <source>
        <dbReference type="ARBA" id="ARBA00003937"/>
    </source>
</evidence>
<dbReference type="InterPro" id="IPR037143">
    <property type="entry name" value="4-PPantetheinyl_Trfase_dom_sf"/>
</dbReference>
<evidence type="ECO:0000256" key="8">
    <source>
        <dbReference type="ARBA" id="ARBA00029894"/>
    </source>
</evidence>
<organism evidence="16 17">
    <name type="scientific">Phaeobacter gallaeciensis</name>
    <dbReference type="NCBI Taxonomy" id="60890"/>
    <lineage>
        <taxon>Bacteria</taxon>
        <taxon>Pseudomonadati</taxon>
        <taxon>Pseudomonadota</taxon>
        <taxon>Alphaproteobacteria</taxon>
        <taxon>Rhodobacterales</taxon>
        <taxon>Roseobacteraceae</taxon>
        <taxon>Phaeobacter</taxon>
    </lineage>
</organism>
<reference evidence="16 17" key="1">
    <citation type="submission" date="2018-07" db="EMBL/GenBank/DDBJ databases">
        <title>Modular assembly of carbohydrate-degrading microbial communities in the ocean.</title>
        <authorList>
            <person name="Enke T.N."/>
            <person name="Datta M.S."/>
            <person name="Schwartzman J.A."/>
            <person name="Cermak N."/>
            <person name="Schmitz D.A."/>
            <person name="Barrere J."/>
            <person name="Cordero O.X."/>
        </authorList>
    </citation>
    <scope>NUCLEOTIDE SEQUENCE [LARGE SCALE GENOMIC DNA]</scope>
    <source>
        <strain evidence="16 17">C3M10</strain>
    </source>
</reference>
<feature type="domain" description="4'-phosphopantetheinyl transferase N-terminal" evidence="15">
    <location>
        <begin position="37"/>
        <end position="103"/>
    </location>
</feature>
<feature type="binding site" evidence="12">
    <location>
        <position position="49"/>
    </location>
    <ligand>
        <name>CoA</name>
        <dbReference type="ChEBI" id="CHEBI:57287"/>
    </ligand>
</feature>
<dbReference type="InterPro" id="IPR041354">
    <property type="entry name" value="4PPT_N"/>
</dbReference>
<evidence type="ECO:0000256" key="7">
    <source>
        <dbReference type="ARBA" id="ARBA00023191"/>
    </source>
</evidence>
<feature type="binding site" evidence="12">
    <location>
        <position position="115"/>
    </location>
    <ligand>
        <name>CoA</name>
        <dbReference type="ChEBI" id="CHEBI:57287"/>
    </ligand>
</feature>
<dbReference type="SUPFAM" id="SSF56214">
    <property type="entry name" value="4'-phosphopantetheinyl transferase"/>
    <property type="match status" value="1"/>
</dbReference>
<evidence type="ECO:0000313" key="17">
    <source>
        <dbReference type="Proteomes" id="UP000252706"/>
    </source>
</evidence>
<dbReference type="RefSeq" id="WP_113821872.1">
    <property type="nucleotide sequence ID" value="NZ_QOCE01000005.1"/>
</dbReference>
<comment type="function">
    <text evidence="1">Involved in the biosynthesis of the siderophore enterobactin (enterochelin), which is a macrocyclic trimeric lactone of N-(2,3-dihydroxybenzoyl)-serine. The serine trilactone serves as a scaffolding for the three catechol functionalities that provide hexadentate coordination for the tightly ligated iron(2+) atoms. Plays an essential role in the assembly of the enterobactin by catalyzing the transfer of the 4'-phosphopantetheine (Ppant) moiety from coenzyme A to the apo-domains of both EntB (ArCP domain) and EntF (PCP domain) to yield their holo-forms which make them competent for the activation of 2,3-dihydroxybenzoate (DHB) and L-serine, respectively.</text>
</comment>
<keyword evidence="13" id="KW-0460">Magnesium</keyword>
<feature type="binding site" evidence="13">
    <location>
        <position position="117"/>
    </location>
    <ligand>
        <name>Mg(2+)</name>
        <dbReference type="ChEBI" id="CHEBI:18420"/>
    </ligand>
</feature>
<comment type="catalytic activity">
    <reaction evidence="10">
        <text>apo-[aryl-carrier protein] + CoA = holo-[aryl-carrier protein] + adenosine 3',5'-bisphosphate + H(+)</text>
        <dbReference type="Rhea" id="RHEA:48404"/>
        <dbReference type="Rhea" id="RHEA-COMP:15903"/>
        <dbReference type="Rhea" id="RHEA-COMP:17557"/>
        <dbReference type="ChEBI" id="CHEBI:15378"/>
        <dbReference type="ChEBI" id="CHEBI:29999"/>
        <dbReference type="ChEBI" id="CHEBI:57287"/>
        <dbReference type="ChEBI" id="CHEBI:58343"/>
        <dbReference type="ChEBI" id="CHEBI:64479"/>
    </reaction>
</comment>
<feature type="domain" description="4'-phosphopantetheinyl transferase" evidence="14">
    <location>
        <begin position="112"/>
        <end position="193"/>
    </location>
</feature>
<evidence type="ECO:0000256" key="6">
    <source>
        <dbReference type="ARBA" id="ARBA00022679"/>
    </source>
</evidence>
<evidence type="ECO:0000259" key="14">
    <source>
        <dbReference type="Pfam" id="PF01648"/>
    </source>
</evidence>
<evidence type="ECO:0000259" key="15">
    <source>
        <dbReference type="Pfam" id="PF17837"/>
    </source>
</evidence>
<evidence type="ECO:0000256" key="2">
    <source>
        <dbReference type="ARBA" id="ARBA00004993"/>
    </source>
</evidence>
<comment type="similarity">
    <text evidence="3">Belongs to the P-Pant transferase superfamily. EntD family.</text>
</comment>
<evidence type="ECO:0000256" key="3">
    <source>
        <dbReference type="ARBA" id="ARBA00008342"/>
    </source>
</evidence>
<dbReference type="PANTHER" id="PTHR38096">
    <property type="entry name" value="ENTEROBACTIN SYNTHASE COMPONENT D"/>
    <property type="match status" value="1"/>
</dbReference>
<evidence type="ECO:0000256" key="13">
    <source>
        <dbReference type="PIRSR" id="PIRSR603542-2"/>
    </source>
</evidence>